<dbReference type="RefSeq" id="WP_080503684.1">
    <property type="nucleotide sequence ID" value="NZ_CATNWJ010000001.1"/>
</dbReference>
<dbReference type="Proteomes" id="UP000668068">
    <property type="component" value="Unassembled WGS sequence"/>
</dbReference>
<gene>
    <name evidence="3" type="ORF">G6Z02_04670</name>
    <name evidence="4" type="ORF">G6Z34_01995</name>
    <name evidence="2" type="ORF">JJB47_07085</name>
</gene>
<name>A0A6G4ZDK5_CLOPF</name>
<dbReference type="Pfam" id="PF12905">
    <property type="entry name" value="Glyco_hydro_101"/>
    <property type="match status" value="1"/>
</dbReference>
<dbReference type="GO" id="GO:0033926">
    <property type="term" value="F:endo-alpha-N-acetylgalactosaminidase activity"/>
    <property type="evidence" value="ECO:0007669"/>
    <property type="project" value="InterPro"/>
</dbReference>
<dbReference type="EMBL" id="JAENQP010000002">
    <property type="protein sequence ID" value="MBO3358551.1"/>
    <property type="molecule type" value="Genomic_DNA"/>
</dbReference>
<dbReference type="Gene3D" id="3.20.20.80">
    <property type="entry name" value="Glycosidases"/>
    <property type="match status" value="1"/>
</dbReference>
<reference evidence="3 5" key="1">
    <citation type="submission" date="2020-02" db="EMBL/GenBank/DDBJ databases">
        <title>Genomic Insights into the Phylogeny and Genetic Plasticity of the Human and Animal Enteric Pathogen Clostridium perfringens.</title>
        <authorList>
            <person name="Feng Y."/>
            <person name="Hu Y."/>
        </authorList>
    </citation>
    <scope>NUCLEOTIDE SEQUENCE</scope>
    <source>
        <strain evidence="3">CP-08</strain>
        <strain evidence="4 5">CP-40</strain>
    </source>
</reference>
<sequence>MTNYLDGFGQMMLIKGYESEGHHSSHQDYSNNFNKRAIGVEEFNEMSKVV</sequence>
<evidence type="ECO:0000259" key="1">
    <source>
        <dbReference type="Pfam" id="PF12905"/>
    </source>
</evidence>
<protein>
    <recommendedName>
        <fullName evidence="1">Endo-alpha-N-acetylgalactosaminidase domain-containing protein</fullName>
    </recommendedName>
</protein>
<dbReference type="Proteomes" id="UP000481454">
    <property type="component" value="Unassembled WGS sequence"/>
</dbReference>
<accession>A0A6G4ZDK5</accession>
<evidence type="ECO:0000313" key="5">
    <source>
        <dbReference type="Proteomes" id="UP000481454"/>
    </source>
</evidence>
<evidence type="ECO:0000313" key="2">
    <source>
        <dbReference type="EMBL" id="MBO3358551.1"/>
    </source>
</evidence>
<evidence type="ECO:0000313" key="4">
    <source>
        <dbReference type="EMBL" id="NGU28885.1"/>
    </source>
</evidence>
<dbReference type="AlphaFoldDB" id="A0A6G4ZDK5"/>
<feature type="domain" description="Endo-alpha-N-acetylgalactosaminidase" evidence="1">
    <location>
        <begin position="3"/>
        <end position="47"/>
    </location>
</feature>
<dbReference type="EMBL" id="JAALLZ010000001">
    <property type="protein sequence ID" value="NGU28885.1"/>
    <property type="molecule type" value="Genomic_DNA"/>
</dbReference>
<proteinExistence type="predicted"/>
<dbReference type="InterPro" id="IPR025706">
    <property type="entry name" value="Endoa_GalNAc"/>
</dbReference>
<comment type="caution">
    <text evidence="3">The sequence shown here is derived from an EMBL/GenBank/DDBJ whole genome shotgun (WGS) entry which is preliminary data.</text>
</comment>
<evidence type="ECO:0000313" key="3">
    <source>
        <dbReference type="EMBL" id="NGT89506.1"/>
    </source>
</evidence>
<organism evidence="3">
    <name type="scientific">Clostridium perfringens</name>
    <dbReference type="NCBI Taxonomy" id="1502"/>
    <lineage>
        <taxon>Bacteria</taxon>
        <taxon>Bacillati</taxon>
        <taxon>Bacillota</taxon>
        <taxon>Clostridia</taxon>
        <taxon>Eubacteriales</taxon>
        <taxon>Clostridiaceae</taxon>
        <taxon>Clostridium</taxon>
    </lineage>
</organism>
<dbReference type="EMBL" id="JAALNF010000001">
    <property type="protein sequence ID" value="NGT89506.1"/>
    <property type="molecule type" value="Genomic_DNA"/>
</dbReference>
<reference evidence="2" key="2">
    <citation type="submission" date="2020-12" db="EMBL/GenBank/DDBJ databases">
        <title>Comparative genomics of Clostridium perfringens reveals patterns of host-associated phylogenetic clades and virulence factors.</title>
        <authorList>
            <person name="Smith A.H."/>
            <person name="Geier R."/>
        </authorList>
    </citation>
    <scope>NUCLEOTIDE SEQUENCE</scope>
    <source>
        <strain evidence="2">CHD30677R</strain>
    </source>
</reference>